<name>A0A0B7N9E6_9FUNG</name>
<dbReference type="InterPro" id="IPR057506">
    <property type="entry name" value="C2_GPCPD1"/>
</dbReference>
<feature type="domain" description="SPX" evidence="5">
    <location>
        <begin position="1"/>
        <end position="164"/>
    </location>
</feature>
<evidence type="ECO:0000313" key="8">
    <source>
        <dbReference type="Proteomes" id="UP000054107"/>
    </source>
</evidence>
<evidence type="ECO:0008006" key="9">
    <source>
        <dbReference type="Google" id="ProtNLM"/>
    </source>
</evidence>
<dbReference type="GO" id="GO:0008081">
    <property type="term" value="F:phosphoric diester hydrolase activity"/>
    <property type="evidence" value="ECO:0007669"/>
    <property type="project" value="InterPro"/>
</dbReference>
<evidence type="ECO:0000313" key="7">
    <source>
        <dbReference type="EMBL" id="CEP12043.1"/>
    </source>
</evidence>
<feature type="domain" description="GP-PDE" evidence="6">
    <location>
        <begin position="767"/>
        <end position="1083"/>
    </location>
</feature>
<evidence type="ECO:0000256" key="3">
    <source>
        <dbReference type="PROSITE-ProRule" id="PRU00023"/>
    </source>
</evidence>
<dbReference type="SUPFAM" id="SSF48403">
    <property type="entry name" value="Ankyrin repeat"/>
    <property type="match status" value="1"/>
</dbReference>
<dbReference type="SMART" id="SM00248">
    <property type="entry name" value="ANK"/>
    <property type="match status" value="7"/>
</dbReference>
<proteinExistence type="predicted"/>
<dbReference type="InterPro" id="IPR030395">
    <property type="entry name" value="GP_PDE_dom"/>
</dbReference>
<dbReference type="OrthoDB" id="1577640at2759"/>
<dbReference type="InterPro" id="IPR033635">
    <property type="entry name" value="ANKS1/Caskin"/>
</dbReference>
<dbReference type="PROSITE" id="PS50297">
    <property type="entry name" value="ANK_REP_REGION"/>
    <property type="match status" value="5"/>
</dbReference>
<dbReference type="InterPro" id="IPR002110">
    <property type="entry name" value="Ankyrin_rpt"/>
</dbReference>
<dbReference type="CDD" id="cd14483">
    <property type="entry name" value="SPX_PHO81_NUC-2_like"/>
    <property type="match status" value="1"/>
</dbReference>
<gene>
    <name evidence="7" type="primary">PARPA_05956.1 scaffold 20345</name>
</gene>
<dbReference type="Gene3D" id="1.25.40.20">
    <property type="entry name" value="Ankyrin repeat-containing domain"/>
    <property type="match status" value="1"/>
</dbReference>
<organism evidence="7 8">
    <name type="scientific">Parasitella parasitica</name>
    <dbReference type="NCBI Taxonomy" id="35722"/>
    <lineage>
        <taxon>Eukaryota</taxon>
        <taxon>Fungi</taxon>
        <taxon>Fungi incertae sedis</taxon>
        <taxon>Mucoromycota</taxon>
        <taxon>Mucoromycotina</taxon>
        <taxon>Mucoromycetes</taxon>
        <taxon>Mucorales</taxon>
        <taxon>Mucorineae</taxon>
        <taxon>Mucoraceae</taxon>
        <taxon>Parasitella</taxon>
    </lineage>
</organism>
<dbReference type="Pfam" id="PF03105">
    <property type="entry name" value="SPX"/>
    <property type="match status" value="2"/>
</dbReference>
<reference evidence="7 8" key="1">
    <citation type="submission" date="2014-09" db="EMBL/GenBank/DDBJ databases">
        <authorList>
            <person name="Ellenberger Sabrina"/>
        </authorList>
    </citation>
    <scope>NUCLEOTIDE SEQUENCE [LARGE SCALE GENOMIC DNA]</scope>
    <source>
        <strain evidence="7 8">CBS 412.66</strain>
    </source>
</reference>
<keyword evidence="8" id="KW-1185">Reference proteome</keyword>
<dbReference type="Pfam" id="PF03009">
    <property type="entry name" value="GDPD"/>
    <property type="match status" value="1"/>
</dbReference>
<dbReference type="InterPro" id="IPR036770">
    <property type="entry name" value="Ankyrin_rpt-contain_sf"/>
</dbReference>
<dbReference type="AlphaFoldDB" id="A0A0B7N9E6"/>
<feature type="repeat" description="ANK" evidence="3">
    <location>
        <begin position="359"/>
        <end position="391"/>
    </location>
</feature>
<dbReference type="Pfam" id="PF12796">
    <property type="entry name" value="Ank_2"/>
    <property type="match status" value="2"/>
</dbReference>
<feature type="region of interest" description="Disordered" evidence="4">
    <location>
        <begin position="526"/>
        <end position="551"/>
    </location>
</feature>
<sequence>MKFGKQIQSQQFTEWSPYYLDYKGLKKFISSLLNTPADSLRALGLPPIGIEEDRAKLLQSQKAAFFFKLERELEKINSFYLQKENELKVRLRTLIDKKKVLQSDVRRLKHASTLFKAIQEAFVQFEQELTKIQKYVELNNEGFRKILKKWDKRSKSSTKELYLSRQIDIQPCFNTQVLCELSDTASANRIELSNIQDGIPISPVSSSNHNIDNFPNGGDEIDDVELDLVKAVSSGQGSLVREILARIMQNPSPEDHGRLTRVFWHACSEASKEITDMLIETQLVNFEYVDDIIERSCLHVAAMNGKLDLLETCTGHGANAESTDAYGRTALHYATMNGFADCVSFLLTRQTDIECRDHDGFSPLIYAIMNGHTPCVEILIQANANIEPRHEGDHIPLSLACHFGHTDIALMLYNHGAKNLPNTESLYPLHLAARQGHVELCRVLSQNKQDLDKADKYNTWTPLFWAANDGHVDCVRILINAGCKVNAKDENGKTALYYAAWEGHMDCVQLLLDAGCEVEPVSEIMNASAPQSPPSTEKPNQENQDDDDMGLDVIPSLSLPPPIIPFRIYGHNYLDRKYQIQISLRQPPIRLYDNAQISSLRLIISSKPDTGMIPHSVILPLVDDRDVFNFQVDKLDDFLLEFDILATFGSKVLGRGVALPQSFSLVDFKIAEGHRTIPLLDGHLKVIGELSYDYSVINPFRGVQLEIGGRIETYWKSTNTVLPAPITNGTDIHAAATLATTTAPPATTTTTLSTATSTTNANSTTLPVNASNTATATSSLSSTVPSFITASSLSGDYVQVVIQLTKDLVPVVFSNWMVPYQGLDLAVSDLTLAQFLRIGESILKGNQPHSPSNTDDVCPVTGNSFLIQKLNNYKSFLSLEQVLQKLPLSMGLHLELKYPSPSDQSLYSFTNIAGRNTFVDTILQCIYDHVRSLSPDTASRSLFFSSYNPAICMVVNWKQPNYAVFFGTYCGLNMHRGAKRRFSDSGELPDQEESTIVYRNDDVRCSSLKEAVKFAKQNNLLGVICGAQTIVQVPSLIKTAKESGLILVTAGRVNSDIRYRHIQERYGVDAMMINQVVHFNMSMAGAGF</sequence>
<feature type="repeat" description="ANK" evidence="3">
    <location>
        <begin position="491"/>
        <end position="523"/>
    </location>
</feature>
<dbReference type="Gene3D" id="3.20.20.190">
    <property type="entry name" value="Phosphatidylinositol (PI) phosphodiesterase"/>
    <property type="match status" value="1"/>
</dbReference>
<dbReference type="EMBL" id="LN727311">
    <property type="protein sequence ID" value="CEP12043.1"/>
    <property type="molecule type" value="Genomic_DNA"/>
</dbReference>
<evidence type="ECO:0000256" key="2">
    <source>
        <dbReference type="ARBA" id="ARBA00023043"/>
    </source>
</evidence>
<dbReference type="STRING" id="35722.A0A0B7N9E6"/>
<accession>A0A0B7N9E6</accession>
<feature type="repeat" description="ANK" evidence="3">
    <location>
        <begin position="424"/>
        <end position="456"/>
    </location>
</feature>
<feature type="repeat" description="ANK" evidence="3">
    <location>
        <begin position="458"/>
        <end position="490"/>
    </location>
</feature>
<keyword evidence="1" id="KW-0677">Repeat</keyword>
<evidence type="ECO:0000259" key="6">
    <source>
        <dbReference type="PROSITE" id="PS51704"/>
    </source>
</evidence>
<protein>
    <recommendedName>
        <fullName evidence="9">SPX domain-containing protein</fullName>
    </recommendedName>
</protein>
<feature type="compositionally biased region" description="Polar residues" evidence="4">
    <location>
        <begin position="528"/>
        <end position="542"/>
    </location>
</feature>
<evidence type="ECO:0000259" key="5">
    <source>
        <dbReference type="PROSITE" id="PS51382"/>
    </source>
</evidence>
<dbReference type="Proteomes" id="UP000054107">
    <property type="component" value="Unassembled WGS sequence"/>
</dbReference>
<dbReference type="PROSITE" id="PS51704">
    <property type="entry name" value="GP_PDE"/>
    <property type="match status" value="1"/>
</dbReference>
<dbReference type="PANTHER" id="PTHR24174:SF16">
    <property type="entry name" value="CASKIN-2"/>
    <property type="match status" value="1"/>
</dbReference>
<dbReference type="PROSITE" id="PS51382">
    <property type="entry name" value="SPX"/>
    <property type="match status" value="1"/>
</dbReference>
<keyword evidence="2 3" id="KW-0040">ANK repeat</keyword>
<evidence type="ECO:0000256" key="4">
    <source>
        <dbReference type="SAM" id="MobiDB-lite"/>
    </source>
</evidence>
<dbReference type="SUPFAM" id="SSF51695">
    <property type="entry name" value="PLC-like phosphodiesterases"/>
    <property type="match status" value="1"/>
</dbReference>
<dbReference type="InterPro" id="IPR017946">
    <property type="entry name" value="PLC-like_Pdiesterase_TIM-brl"/>
</dbReference>
<dbReference type="PROSITE" id="PS50088">
    <property type="entry name" value="ANK_REPEAT"/>
    <property type="match status" value="5"/>
</dbReference>
<dbReference type="InterPro" id="IPR004331">
    <property type="entry name" value="SPX_dom"/>
</dbReference>
<dbReference type="Pfam" id="PF25329">
    <property type="entry name" value="C2_GDE1"/>
    <property type="match status" value="1"/>
</dbReference>
<dbReference type="GO" id="GO:0006629">
    <property type="term" value="P:lipid metabolic process"/>
    <property type="evidence" value="ECO:0007669"/>
    <property type="project" value="InterPro"/>
</dbReference>
<dbReference type="PANTHER" id="PTHR24174">
    <property type="entry name" value="ANKYRIN REPEAT AND STERILE ALPHA MOTIF DOMAIN-CONTAINING PROTEIN 1"/>
    <property type="match status" value="1"/>
</dbReference>
<evidence type="ECO:0000256" key="1">
    <source>
        <dbReference type="ARBA" id="ARBA00022737"/>
    </source>
</evidence>
<feature type="repeat" description="ANK" evidence="3">
    <location>
        <begin position="326"/>
        <end position="358"/>
    </location>
</feature>